<evidence type="ECO:0000259" key="7">
    <source>
        <dbReference type="Pfam" id="PF13906"/>
    </source>
</evidence>
<dbReference type="PANTHER" id="PTHR43243:SF45">
    <property type="entry name" value="CATIONIC AMINO ACID TRANSPORTER 9, CHLOROPLASTIC"/>
    <property type="match status" value="1"/>
</dbReference>
<feature type="transmembrane region" description="Helical" evidence="6">
    <location>
        <begin position="442"/>
        <end position="460"/>
    </location>
</feature>
<comment type="subcellular location">
    <subcellularLocation>
        <location evidence="1">Membrane</location>
        <topology evidence="1">Multi-pass membrane protein</topology>
    </subcellularLocation>
</comment>
<evidence type="ECO:0000256" key="5">
    <source>
        <dbReference type="ARBA" id="ARBA00023136"/>
    </source>
</evidence>
<evidence type="ECO:0000313" key="9">
    <source>
        <dbReference type="Proteomes" id="UP000734854"/>
    </source>
</evidence>
<dbReference type="InterPro" id="IPR002293">
    <property type="entry name" value="AA/rel_permease1"/>
</dbReference>
<evidence type="ECO:0000256" key="6">
    <source>
        <dbReference type="SAM" id="Phobius"/>
    </source>
</evidence>
<dbReference type="Pfam" id="PF13520">
    <property type="entry name" value="AA_permease_2"/>
    <property type="match status" value="1"/>
</dbReference>
<feature type="domain" description="Cationic amino acid transporter C-terminal" evidence="7">
    <location>
        <begin position="495"/>
        <end position="544"/>
    </location>
</feature>
<evidence type="ECO:0000256" key="2">
    <source>
        <dbReference type="ARBA" id="ARBA00008572"/>
    </source>
</evidence>
<keyword evidence="3 6" id="KW-0812">Transmembrane</keyword>
<dbReference type="GO" id="GO:0015171">
    <property type="term" value="F:amino acid transmembrane transporter activity"/>
    <property type="evidence" value="ECO:0007669"/>
    <property type="project" value="TreeGrafter"/>
</dbReference>
<feature type="transmembrane region" description="Helical" evidence="6">
    <location>
        <begin position="402"/>
        <end position="421"/>
    </location>
</feature>
<feature type="transmembrane region" description="Helical" evidence="6">
    <location>
        <begin position="242"/>
        <end position="260"/>
    </location>
</feature>
<feature type="transmembrane region" description="Helical" evidence="6">
    <location>
        <begin position="522"/>
        <end position="540"/>
    </location>
</feature>
<keyword evidence="5 6" id="KW-0472">Membrane</keyword>
<dbReference type="PANTHER" id="PTHR43243">
    <property type="entry name" value="INNER MEMBRANE TRANSPORTER YGJI-RELATED"/>
    <property type="match status" value="1"/>
</dbReference>
<sequence>MVSPVAATSSGGRSSFAGFWSSARRRKSIGVPSDGSDNSGGLVRSLGLFDLILLGIGASIGAGIFVVTGTVAHDAGPGVTVSFALAGAACVLNALCYAELSSRFPAVVGGAYLYTYAAFNELTAFLVFTQLMLDYHIGAASIARSLAGYFVSLLELLPFFKGHFPSWIGHGGIEFFGGVVSINILAPILLVILTVILSCGVKESSVVNSFMTATKVVIVIIVIFAGAFEVDISNWSPFAPNGFKAIVTGATVVFFSYVGFDAVANSAEESKKPQRDLPIGILASLLVCAMLYVAVCLVITGMVPYQFLGEEAPLAEAFTAKGLKFVTVLISIGAVAGLTTTLLVGLYVQSRLYLGLARDGLLPAIFSKVHLVRHTPIHSQVWVGIVATIMAGLFNVHQLSHILSVGTLTGYSVVSACVITLRRKDKVTNQVSQKYITSQSEGTICLVAIAFCGFIAGLCYRFNASIMLMIFAIIIAVLGAAALQFRQDYTDPPGFSCPAVPVIPIVSVFFNMFLFAQLHEEAWFRFVIVSLISIVMYAFYGQYHANPVSSEHSHAYHGIPSSEAA</sequence>
<evidence type="ECO:0000313" key="8">
    <source>
        <dbReference type="EMBL" id="KAG6475067.1"/>
    </source>
</evidence>
<feature type="transmembrane region" description="Helical" evidence="6">
    <location>
        <begin position="281"/>
        <end position="305"/>
    </location>
</feature>
<proteinExistence type="inferred from homology"/>
<feature type="transmembrane region" description="Helical" evidence="6">
    <location>
        <begin position="46"/>
        <end position="67"/>
    </location>
</feature>
<dbReference type="GO" id="GO:0016020">
    <property type="term" value="C:membrane"/>
    <property type="evidence" value="ECO:0007669"/>
    <property type="project" value="UniProtKB-SubCell"/>
</dbReference>
<feature type="transmembrane region" description="Helical" evidence="6">
    <location>
        <begin position="325"/>
        <end position="348"/>
    </location>
</feature>
<dbReference type="Pfam" id="PF13906">
    <property type="entry name" value="AA_permease_C"/>
    <property type="match status" value="1"/>
</dbReference>
<comment type="caution">
    <text evidence="8">The sequence shown here is derived from an EMBL/GenBank/DDBJ whole genome shotgun (WGS) entry which is preliminary data.</text>
</comment>
<organism evidence="8 9">
    <name type="scientific">Zingiber officinale</name>
    <name type="common">Ginger</name>
    <name type="synonym">Amomum zingiber</name>
    <dbReference type="NCBI Taxonomy" id="94328"/>
    <lineage>
        <taxon>Eukaryota</taxon>
        <taxon>Viridiplantae</taxon>
        <taxon>Streptophyta</taxon>
        <taxon>Embryophyta</taxon>
        <taxon>Tracheophyta</taxon>
        <taxon>Spermatophyta</taxon>
        <taxon>Magnoliopsida</taxon>
        <taxon>Liliopsida</taxon>
        <taxon>Zingiberales</taxon>
        <taxon>Zingiberaceae</taxon>
        <taxon>Zingiber</taxon>
    </lineage>
</organism>
<comment type="similarity">
    <text evidence="2">Belongs to the amino acid-polyamine-organocation (APC) superfamily. Cationic amino acid transporter (CAT) (TC 2.A.3.3) family.</text>
</comment>
<feature type="transmembrane region" description="Helical" evidence="6">
    <location>
        <begin position="79"/>
        <end position="100"/>
    </location>
</feature>
<feature type="transmembrane region" description="Helical" evidence="6">
    <location>
        <begin position="466"/>
        <end position="483"/>
    </location>
</feature>
<dbReference type="InterPro" id="IPR029485">
    <property type="entry name" value="CAT_C"/>
</dbReference>
<feature type="transmembrane region" description="Helical" evidence="6">
    <location>
        <begin position="176"/>
        <end position="198"/>
    </location>
</feature>
<dbReference type="AlphaFoldDB" id="A0A8J5KG77"/>
<keyword evidence="9" id="KW-1185">Reference proteome</keyword>
<feature type="transmembrane region" description="Helical" evidence="6">
    <location>
        <begin position="495"/>
        <end position="516"/>
    </location>
</feature>
<feature type="transmembrane region" description="Helical" evidence="6">
    <location>
        <begin position="112"/>
        <end position="133"/>
    </location>
</feature>
<evidence type="ECO:0000256" key="1">
    <source>
        <dbReference type="ARBA" id="ARBA00004141"/>
    </source>
</evidence>
<dbReference type="OrthoDB" id="5982228at2759"/>
<name>A0A8J5KG77_ZINOF</name>
<dbReference type="EMBL" id="JACMSC010000018">
    <property type="protein sequence ID" value="KAG6475067.1"/>
    <property type="molecule type" value="Genomic_DNA"/>
</dbReference>
<evidence type="ECO:0000256" key="4">
    <source>
        <dbReference type="ARBA" id="ARBA00022989"/>
    </source>
</evidence>
<reference evidence="8 9" key="1">
    <citation type="submission" date="2020-08" db="EMBL/GenBank/DDBJ databases">
        <title>Plant Genome Project.</title>
        <authorList>
            <person name="Zhang R.-G."/>
        </authorList>
    </citation>
    <scope>NUCLEOTIDE SEQUENCE [LARGE SCALE GENOMIC DNA]</scope>
    <source>
        <tissue evidence="8">Rhizome</tissue>
    </source>
</reference>
<feature type="transmembrane region" description="Helical" evidence="6">
    <location>
        <begin position="145"/>
        <end position="164"/>
    </location>
</feature>
<keyword evidence="4 6" id="KW-1133">Transmembrane helix</keyword>
<evidence type="ECO:0000256" key="3">
    <source>
        <dbReference type="ARBA" id="ARBA00022692"/>
    </source>
</evidence>
<accession>A0A8J5KG77</accession>
<feature type="transmembrane region" description="Helical" evidence="6">
    <location>
        <begin position="210"/>
        <end position="230"/>
    </location>
</feature>
<gene>
    <name evidence="8" type="ORF">ZIOFF_064284</name>
</gene>
<dbReference type="Proteomes" id="UP000734854">
    <property type="component" value="Unassembled WGS sequence"/>
</dbReference>
<protein>
    <recommendedName>
        <fullName evidence="7">Cationic amino acid transporter C-terminal domain-containing protein</fullName>
    </recommendedName>
</protein>